<evidence type="ECO:0000256" key="6">
    <source>
        <dbReference type="ARBA" id="ARBA00034460"/>
    </source>
</evidence>
<dbReference type="InterPro" id="IPR050143">
    <property type="entry name" value="TRIM/RBCC"/>
</dbReference>
<dbReference type="OrthoDB" id="9049620at2759"/>
<dbReference type="PROSITE" id="PS50119">
    <property type="entry name" value="ZF_BBOX"/>
    <property type="match status" value="1"/>
</dbReference>
<dbReference type="SMART" id="SM00449">
    <property type="entry name" value="SPRY"/>
    <property type="match status" value="1"/>
</dbReference>
<dbReference type="Gene3D" id="3.30.40.10">
    <property type="entry name" value="Zinc/RING finger domain, C3HC4 (zinc finger)"/>
    <property type="match status" value="1"/>
</dbReference>
<dbReference type="Pfam" id="PF00643">
    <property type="entry name" value="zf-B_box"/>
    <property type="match status" value="1"/>
</dbReference>
<dbReference type="InterPro" id="IPR000315">
    <property type="entry name" value="Znf_B-box"/>
</dbReference>
<dbReference type="KEGG" id="pbi:103048739"/>
<dbReference type="InterPro" id="IPR001841">
    <property type="entry name" value="Znf_RING"/>
</dbReference>
<dbReference type="SMART" id="SM00589">
    <property type="entry name" value="PRY"/>
    <property type="match status" value="1"/>
</dbReference>
<comment type="function">
    <text evidence="6">Neurotoxin that produces dose-dependent hypolocomotion and hyperalgesia in mice. May directly act on the central nervous system, as it is 6500-fold more potent when administered intracerebroventricularly than intraperitoneal.</text>
</comment>
<keyword evidence="3" id="KW-0479">Metal-binding</keyword>
<evidence type="ECO:0000256" key="1">
    <source>
        <dbReference type="ARBA" id="ARBA00009651"/>
    </source>
</evidence>
<dbReference type="InterPro" id="IPR003877">
    <property type="entry name" value="SPRY_dom"/>
</dbReference>
<name>A0A9F3QV66_PYTBI</name>
<dbReference type="SUPFAM" id="SSF49899">
    <property type="entry name" value="Concanavalin A-like lectins/glucanases"/>
    <property type="match status" value="1"/>
</dbReference>
<gene>
    <name evidence="12" type="primary">LOC103048739</name>
</gene>
<dbReference type="InterPro" id="IPR043136">
    <property type="entry name" value="B30.2/SPRY_sf"/>
</dbReference>
<dbReference type="GO" id="GO:0008270">
    <property type="term" value="F:zinc ion binding"/>
    <property type="evidence" value="ECO:0007669"/>
    <property type="project" value="UniProtKB-KW"/>
</dbReference>
<accession>A0A9F3QV66</accession>
<evidence type="ECO:0000313" key="12">
    <source>
        <dbReference type="RefSeq" id="XP_015746644.1"/>
    </source>
</evidence>
<sequence length="416" mass="48712">MSEHNTLKKFRLEVTCSICLEYFSDPVILECGHNFCHHCLVKYWKEFVTNNICPQCKVATESKGLINKPLEKFVRMLQQLNDEPEKKGVCEKHQEPWKCFCKNHQAAICMKCAESTEHEGHNTISLEEAAQELKDYFREFLDYLNNQQSAILEHKTRTETESLNLLKLTEKIKKEIDLEFEELRHFLKNEEYFLMTKIHQIEKEIREKRDERMNQLFQEHTSHDRLVRELQKKRDQQANDLLQQAVITLDKETAHPHLNVSADCKSVKLGNEAQNLPKNRKRFDSSLSVLGCEEFTEGRNYWDVSVENEGEWTVGVARKSVRRKDPIFIGPKNGIWAIGKRGNEYFVLDPPNSVRLQHNGELKRIRVFFNYYGKHVAFFDAEGAGMLHRTFTTMASKEIFLPFFHLSDTAVLTLTP</sequence>
<dbReference type="GeneID" id="103048739"/>
<comment type="similarity">
    <text evidence="1">Belongs to the ohanin/vespryn family.</text>
</comment>
<evidence type="ECO:0000256" key="5">
    <source>
        <dbReference type="ARBA" id="ARBA00022833"/>
    </source>
</evidence>
<dbReference type="InterPro" id="IPR013083">
    <property type="entry name" value="Znf_RING/FYVE/PHD"/>
</dbReference>
<dbReference type="SUPFAM" id="SSF57845">
    <property type="entry name" value="B-box zinc-binding domain"/>
    <property type="match status" value="1"/>
</dbReference>
<dbReference type="PROSITE" id="PS50188">
    <property type="entry name" value="B302_SPRY"/>
    <property type="match status" value="1"/>
</dbReference>
<dbReference type="SMART" id="SM00184">
    <property type="entry name" value="RING"/>
    <property type="match status" value="1"/>
</dbReference>
<feature type="domain" description="B box-type" evidence="9">
    <location>
        <begin position="85"/>
        <end position="126"/>
    </location>
</feature>
<dbReference type="FunFam" id="2.60.120.920:FF:000004">
    <property type="entry name" value="Butyrophilin subfamily 1 member A1"/>
    <property type="match status" value="1"/>
</dbReference>
<keyword evidence="4 7" id="KW-0863">Zinc-finger</keyword>
<dbReference type="InterPro" id="IPR001870">
    <property type="entry name" value="B30.2/SPRY"/>
</dbReference>
<protein>
    <submittedName>
        <fullName evidence="12">E3 ubiquitin-protein ligase TRIM11-like</fullName>
    </submittedName>
</protein>
<feature type="domain" description="RING-type" evidence="8">
    <location>
        <begin position="16"/>
        <end position="57"/>
    </location>
</feature>
<feature type="domain" description="B30.2/SPRY" evidence="10">
    <location>
        <begin position="226"/>
        <end position="416"/>
    </location>
</feature>
<keyword evidence="11" id="KW-1185">Reference proteome</keyword>
<dbReference type="Pfam" id="PF00622">
    <property type="entry name" value="SPRY"/>
    <property type="match status" value="1"/>
</dbReference>
<keyword evidence="2" id="KW-0528">Neurotoxin</keyword>
<evidence type="ECO:0000259" key="10">
    <source>
        <dbReference type="PROSITE" id="PS50188"/>
    </source>
</evidence>
<evidence type="ECO:0000313" key="11">
    <source>
        <dbReference type="Proteomes" id="UP000695026"/>
    </source>
</evidence>
<dbReference type="Gene3D" id="2.60.120.920">
    <property type="match status" value="1"/>
</dbReference>
<dbReference type="PROSITE" id="PS00518">
    <property type="entry name" value="ZF_RING_1"/>
    <property type="match status" value="1"/>
</dbReference>
<evidence type="ECO:0000256" key="3">
    <source>
        <dbReference type="ARBA" id="ARBA00022723"/>
    </source>
</evidence>
<dbReference type="Gene3D" id="3.30.160.60">
    <property type="entry name" value="Classic Zinc Finger"/>
    <property type="match status" value="1"/>
</dbReference>
<dbReference type="PANTHER" id="PTHR24103">
    <property type="entry name" value="E3 UBIQUITIN-PROTEIN LIGASE TRIM"/>
    <property type="match status" value="1"/>
</dbReference>
<dbReference type="InterPro" id="IPR003879">
    <property type="entry name" value="Butyrophylin_SPRY"/>
</dbReference>
<dbReference type="AlphaFoldDB" id="A0A9F3QV66"/>
<evidence type="ECO:0000259" key="9">
    <source>
        <dbReference type="PROSITE" id="PS50119"/>
    </source>
</evidence>
<organism evidence="11 12">
    <name type="scientific">Python bivittatus</name>
    <name type="common">Burmese python</name>
    <name type="synonym">Python molurus bivittatus</name>
    <dbReference type="NCBI Taxonomy" id="176946"/>
    <lineage>
        <taxon>Eukaryota</taxon>
        <taxon>Metazoa</taxon>
        <taxon>Chordata</taxon>
        <taxon>Craniata</taxon>
        <taxon>Vertebrata</taxon>
        <taxon>Euteleostomi</taxon>
        <taxon>Lepidosauria</taxon>
        <taxon>Squamata</taxon>
        <taxon>Bifurcata</taxon>
        <taxon>Unidentata</taxon>
        <taxon>Episquamata</taxon>
        <taxon>Toxicofera</taxon>
        <taxon>Serpentes</taxon>
        <taxon>Henophidia</taxon>
        <taxon>Pythonidae</taxon>
        <taxon>Python</taxon>
    </lineage>
</organism>
<keyword evidence="5" id="KW-0862">Zinc</keyword>
<evidence type="ECO:0000259" key="8">
    <source>
        <dbReference type="PROSITE" id="PS50089"/>
    </source>
</evidence>
<dbReference type="RefSeq" id="XP_015746644.1">
    <property type="nucleotide sequence ID" value="XM_015891158.1"/>
</dbReference>
<dbReference type="PRINTS" id="PR01407">
    <property type="entry name" value="BUTYPHLNCDUF"/>
</dbReference>
<keyword evidence="2" id="KW-0800">Toxin</keyword>
<dbReference type="Pfam" id="PF15227">
    <property type="entry name" value="zf-C3HC4_4"/>
    <property type="match status" value="1"/>
</dbReference>
<dbReference type="OMA" id="CKMITET"/>
<dbReference type="InterPro" id="IPR006574">
    <property type="entry name" value="PRY"/>
</dbReference>
<evidence type="ECO:0000256" key="2">
    <source>
        <dbReference type="ARBA" id="ARBA00022699"/>
    </source>
</evidence>
<dbReference type="SMART" id="SM00336">
    <property type="entry name" value="BBOX"/>
    <property type="match status" value="1"/>
</dbReference>
<dbReference type="InterPro" id="IPR013320">
    <property type="entry name" value="ConA-like_dom_sf"/>
</dbReference>
<dbReference type="SUPFAM" id="SSF57850">
    <property type="entry name" value="RING/U-box"/>
    <property type="match status" value="1"/>
</dbReference>
<evidence type="ECO:0000256" key="7">
    <source>
        <dbReference type="PROSITE-ProRule" id="PRU00024"/>
    </source>
</evidence>
<dbReference type="InterPro" id="IPR017907">
    <property type="entry name" value="Znf_RING_CS"/>
</dbReference>
<dbReference type="PROSITE" id="PS50089">
    <property type="entry name" value="ZF_RING_2"/>
    <property type="match status" value="1"/>
</dbReference>
<reference evidence="12" key="1">
    <citation type="submission" date="2025-08" db="UniProtKB">
        <authorList>
            <consortium name="RefSeq"/>
        </authorList>
    </citation>
    <scope>IDENTIFICATION</scope>
    <source>
        <tissue evidence="12">Liver</tissue>
    </source>
</reference>
<dbReference type="Pfam" id="PF13765">
    <property type="entry name" value="PRY"/>
    <property type="match status" value="1"/>
</dbReference>
<evidence type="ECO:0000256" key="4">
    <source>
        <dbReference type="ARBA" id="ARBA00022771"/>
    </source>
</evidence>
<dbReference type="Proteomes" id="UP000695026">
    <property type="component" value="Unplaced"/>
</dbReference>
<proteinExistence type="inferred from homology"/>